<dbReference type="HOGENOM" id="CLU_2902339_0_0_11"/>
<organism evidence="1 2">
    <name type="scientific">Streptomyces himastatinicus ATCC 53653</name>
    <dbReference type="NCBI Taxonomy" id="457427"/>
    <lineage>
        <taxon>Bacteria</taxon>
        <taxon>Bacillati</taxon>
        <taxon>Actinomycetota</taxon>
        <taxon>Actinomycetes</taxon>
        <taxon>Kitasatosporales</taxon>
        <taxon>Streptomycetaceae</taxon>
        <taxon>Streptomyces</taxon>
        <taxon>Streptomyces violaceusniger group</taxon>
    </lineage>
</organism>
<dbReference type="Proteomes" id="UP000003963">
    <property type="component" value="Unassembled WGS sequence"/>
</dbReference>
<accession>D9WWZ1</accession>
<sequence length="62" mass="6962">MTEQQYQAAIRSLEDEVKELRGFRARTTAFIHDPAHDALTRTALAAHLGLPAPRQENQPHGQ</sequence>
<evidence type="ECO:0000313" key="2">
    <source>
        <dbReference type="Proteomes" id="UP000003963"/>
    </source>
</evidence>
<protein>
    <submittedName>
        <fullName evidence="1">Uncharacterized protein</fullName>
    </submittedName>
</protein>
<reference evidence="1 2" key="1">
    <citation type="submission" date="2009-02" db="EMBL/GenBank/DDBJ databases">
        <title>Annotation of Streptomyces hygroscopicus strain ATCC 53653.</title>
        <authorList>
            <consortium name="The Broad Institute Genome Sequencing Platform"/>
            <consortium name="Broad Institute Microbial Sequencing Center"/>
            <person name="Fischbach M."/>
            <person name="Godfrey P."/>
            <person name="Ward D."/>
            <person name="Young S."/>
            <person name="Zeng Q."/>
            <person name="Koehrsen M."/>
            <person name="Alvarado L."/>
            <person name="Berlin A.M."/>
            <person name="Bochicchio J."/>
            <person name="Borenstein D."/>
            <person name="Chapman S.B."/>
            <person name="Chen Z."/>
            <person name="Engels R."/>
            <person name="Freedman E."/>
            <person name="Gellesch M."/>
            <person name="Goldberg J."/>
            <person name="Griggs A."/>
            <person name="Gujja S."/>
            <person name="Heilman E.R."/>
            <person name="Heiman D.I."/>
            <person name="Hepburn T.A."/>
            <person name="Howarth C."/>
            <person name="Jen D."/>
            <person name="Larson L."/>
            <person name="Lewis B."/>
            <person name="Mehta T."/>
            <person name="Park D."/>
            <person name="Pearson M."/>
            <person name="Richards J."/>
            <person name="Roberts A."/>
            <person name="Saif S."/>
            <person name="Shea T.D."/>
            <person name="Shenoy N."/>
            <person name="Sisk P."/>
            <person name="Stolte C."/>
            <person name="Sykes S.N."/>
            <person name="Thomson T."/>
            <person name="Walk T."/>
            <person name="White J."/>
            <person name="Yandava C."/>
            <person name="Straight P."/>
            <person name="Clardy J."/>
            <person name="Hung D."/>
            <person name="Kolter R."/>
            <person name="Mekalanos J."/>
            <person name="Walker S."/>
            <person name="Walsh C.T."/>
            <person name="Wieland-Brown L.C."/>
            <person name="Haas B."/>
            <person name="Nusbaum C."/>
            <person name="Birren B."/>
        </authorList>
    </citation>
    <scope>NUCLEOTIDE SEQUENCE [LARGE SCALE GENOMIC DNA]</scope>
    <source>
        <strain evidence="1 2">ATCC 53653</strain>
    </source>
</reference>
<evidence type="ECO:0000313" key="1">
    <source>
        <dbReference type="EMBL" id="EFL29419.1"/>
    </source>
</evidence>
<dbReference type="AlphaFoldDB" id="D9WWZ1"/>
<dbReference type="STRING" id="457427.SSOG_09133"/>
<dbReference type="RefSeq" id="WP_009721216.1">
    <property type="nucleotide sequence ID" value="NZ_GG657755.1"/>
</dbReference>
<keyword evidence="2" id="KW-1185">Reference proteome</keyword>
<gene>
    <name evidence="1" type="ORF">SSOG_09133</name>
</gene>
<name>D9WWZ1_9ACTN</name>
<dbReference type="EMBL" id="GG657755">
    <property type="protein sequence ID" value="EFL29419.1"/>
    <property type="molecule type" value="Genomic_DNA"/>
</dbReference>
<proteinExistence type="predicted"/>